<dbReference type="EMBL" id="VENJ01000010">
    <property type="protein sequence ID" value="MTJ04769.1"/>
    <property type="molecule type" value="Genomic_DNA"/>
</dbReference>
<proteinExistence type="predicted"/>
<dbReference type="Proteomes" id="UP000483078">
    <property type="component" value="Unassembled WGS sequence"/>
</dbReference>
<dbReference type="AlphaFoldDB" id="A0A7C9HB03"/>
<evidence type="ECO:0000313" key="1">
    <source>
        <dbReference type="EMBL" id="MTJ04769.1"/>
    </source>
</evidence>
<reference evidence="1 2" key="1">
    <citation type="submission" date="2019-06" db="EMBL/GenBank/DDBJ databases">
        <title>Enrichment of Autotrophic Halophilic Microorganisms from Red Sea Brine Pool Using Microbial Electrosynthesis System.</title>
        <authorList>
            <person name="Alqahtani M.F."/>
            <person name="Bajracharya S."/>
            <person name="Katuri K.P."/>
            <person name="Ali M."/>
            <person name="Saikaly P.E."/>
        </authorList>
    </citation>
    <scope>NUCLEOTIDE SEQUENCE [LARGE SCALE GENOMIC DNA]</scope>
    <source>
        <strain evidence="1">MES6</strain>
    </source>
</reference>
<name>A0A7C9HB03_9RHOB</name>
<gene>
    <name evidence="1" type="ORF">FH759_08780</name>
</gene>
<dbReference type="RefSeq" id="WP_273249479.1">
    <property type="nucleotide sequence ID" value="NZ_VENJ01000010.1"/>
</dbReference>
<protein>
    <submittedName>
        <fullName evidence="1">Uncharacterized protein</fullName>
    </submittedName>
</protein>
<sequence length="120" mass="13709">MAGPTLEELLREFKIEPATTPTSGPRAKLLRQADRMLDELDKYKTEEELDGDTTRFWWAPQSVNGKRRVSVRYGGKVVKGLATNADNTLPAVREVVETFKKLIEKSTDDTWAAEEERRKK</sequence>
<organism evidence="1 2">
    <name type="scientific">Sediminimonas qiaohouensis</name>
    <dbReference type="NCBI Taxonomy" id="552061"/>
    <lineage>
        <taxon>Bacteria</taxon>
        <taxon>Pseudomonadati</taxon>
        <taxon>Pseudomonadota</taxon>
        <taxon>Alphaproteobacteria</taxon>
        <taxon>Rhodobacterales</taxon>
        <taxon>Roseobacteraceae</taxon>
        <taxon>Sediminimonas</taxon>
    </lineage>
</organism>
<accession>A0A7C9HB03</accession>
<comment type="caution">
    <text evidence="1">The sequence shown here is derived from an EMBL/GenBank/DDBJ whole genome shotgun (WGS) entry which is preliminary data.</text>
</comment>
<evidence type="ECO:0000313" key="2">
    <source>
        <dbReference type="Proteomes" id="UP000483078"/>
    </source>
</evidence>